<evidence type="ECO:0000313" key="1">
    <source>
        <dbReference type="EMBL" id="KAE8128770.1"/>
    </source>
</evidence>
<accession>A0A5N6S5J4</accession>
<evidence type="ECO:0000313" key="2">
    <source>
        <dbReference type="Proteomes" id="UP000325415"/>
    </source>
</evidence>
<dbReference type="Proteomes" id="UP000325415">
    <property type="component" value="Unassembled WGS sequence"/>
</dbReference>
<dbReference type="AlphaFoldDB" id="A0A5N6S5J4"/>
<sequence>MDKKLYDYDPMIYDVMRESAIRLGGKYISLARQSKTDAEREAFFAADRGVQQEADQVDRYNVNAVKTKTAEFADRLNAIMNPSAHHRRMAA</sequence>
<reference evidence="1 2" key="1">
    <citation type="submission" date="2018-04" db="EMBL/GenBank/DDBJ databases">
        <authorList>
            <person name="Eckel V.P."/>
            <person name="Vogel R.F."/>
        </authorList>
    </citation>
    <scope>NUCLEOTIDE SEQUENCE [LARGE SCALE GENOMIC DNA]</scope>
    <source>
        <strain evidence="2">TMW 2.1764</strain>
    </source>
</reference>
<proteinExistence type="predicted"/>
<gene>
    <name evidence="1" type="ORF">DDE84_04765</name>
</gene>
<dbReference type="EMBL" id="QDAG01000004">
    <property type="protein sequence ID" value="KAE8128770.1"/>
    <property type="molecule type" value="Genomic_DNA"/>
</dbReference>
<name>A0A5N6S5J4_9BIFI</name>
<dbReference type="RefSeq" id="WP_152580563.1">
    <property type="nucleotide sequence ID" value="NZ_JAKVIV010000016.1"/>
</dbReference>
<protein>
    <submittedName>
        <fullName evidence="1">Uncharacterized protein</fullName>
    </submittedName>
</protein>
<comment type="caution">
    <text evidence="1">The sequence shown here is derived from an EMBL/GenBank/DDBJ whole genome shotgun (WGS) entry which is preliminary data.</text>
</comment>
<organism evidence="1 2">
    <name type="scientific">Bifidobacterium tibiigranuli</name>
    <dbReference type="NCBI Taxonomy" id="2172043"/>
    <lineage>
        <taxon>Bacteria</taxon>
        <taxon>Bacillati</taxon>
        <taxon>Actinomycetota</taxon>
        <taxon>Actinomycetes</taxon>
        <taxon>Bifidobacteriales</taxon>
        <taxon>Bifidobacteriaceae</taxon>
        <taxon>Bifidobacterium</taxon>
    </lineage>
</organism>
<dbReference type="GeneID" id="78126994"/>
<keyword evidence="2" id="KW-1185">Reference proteome</keyword>
<dbReference type="OrthoDB" id="3236270at2"/>